<evidence type="ECO:0000313" key="2">
    <source>
        <dbReference type="EMBL" id="PAV16196.1"/>
    </source>
</evidence>
<dbReference type="SUPFAM" id="SSF52374">
    <property type="entry name" value="Nucleotidylyl transferase"/>
    <property type="match status" value="1"/>
</dbReference>
<accession>A0A286U9F9</accession>
<dbReference type="GO" id="GO:0005737">
    <property type="term" value="C:cytoplasm"/>
    <property type="evidence" value="ECO:0007669"/>
    <property type="project" value="TreeGrafter"/>
</dbReference>
<dbReference type="OrthoDB" id="5591297at2759"/>
<protein>
    <submittedName>
        <fullName evidence="2">Nucleotidylyl transferase</fullName>
    </submittedName>
</protein>
<organism evidence="2 3">
    <name type="scientific">Pyrrhoderma noxium</name>
    <dbReference type="NCBI Taxonomy" id="2282107"/>
    <lineage>
        <taxon>Eukaryota</taxon>
        <taxon>Fungi</taxon>
        <taxon>Dikarya</taxon>
        <taxon>Basidiomycota</taxon>
        <taxon>Agaricomycotina</taxon>
        <taxon>Agaricomycetes</taxon>
        <taxon>Hymenochaetales</taxon>
        <taxon>Hymenochaetaceae</taxon>
        <taxon>Pyrrhoderma</taxon>
    </lineage>
</organism>
<dbReference type="GO" id="GO:0016887">
    <property type="term" value="F:ATP hydrolysis activity"/>
    <property type="evidence" value="ECO:0007669"/>
    <property type="project" value="TreeGrafter"/>
</dbReference>
<dbReference type="STRING" id="2282107.A0A286U9F9"/>
<dbReference type="PANTHER" id="PTHR31285:SF0">
    <property type="entry name" value="NICOTINAMIDE MONONUCLEOTIDE ADENYLYLTRANSFERASE"/>
    <property type="match status" value="1"/>
</dbReference>
<evidence type="ECO:0000256" key="1">
    <source>
        <dbReference type="SAM" id="MobiDB-lite"/>
    </source>
</evidence>
<dbReference type="AlphaFoldDB" id="A0A286U9F9"/>
<dbReference type="PANTHER" id="PTHR31285">
    <property type="entry name" value="NICOTINAMIDE MONONUCLEOTIDE ADENYLYLTRANSFERASE"/>
    <property type="match status" value="1"/>
</dbReference>
<feature type="region of interest" description="Disordered" evidence="1">
    <location>
        <begin position="211"/>
        <end position="234"/>
    </location>
</feature>
<dbReference type="GO" id="GO:0005634">
    <property type="term" value="C:nucleus"/>
    <property type="evidence" value="ECO:0007669"/>
    <property type="project" value="TreeGrafter"/>
</dbReference>
<keyword evidence="2" id="KW-0808">Transferase</keyword>
<keyword evidence="3" id="KW-1185">Reference proteome</keyword>
<dbReference type="Proteomes" id="UP000217199">
    <property type="component" value="Unassembled WGS sequence"/>
</dbReference>
<name>A0A286U9F9_9AGAM</name>
<feature type="compositionally biased region" description="Polar residues" evidence="1">
    <location>
        <begin position="215"/>
        <end position="234"/>
    </location>
</feature>
<dbReference type="InterPro" id="IPR014729">
    <property type="entry name" value="Rossmann-like_a/b/a_fold"/>
</dbReference>
<comment type="caution">
    <text evidence="2">The sequence shown here is derived from an EMBL/GenBank/DDBJ whole genome shotgun (WGS) entry which is preliminary data.</text>
</comment>
<proteinExistence type="predicted"/>
<dbReference type="EMBL" id="NBII01000008">
    <property type="protein sequence ID" value="PAV16196.1"/>
    <property type="molecule type" value="Genomic_DNA"/>
</dbReference>
<evidence type="ECO:0000313" key="3">
    <source>
        <dbReference type="Proteomes" id="UP000217199"/>
    </source>
</evidence>
<gene>
    <name evidence="2" type="ORF">PNOK_0781600</name>
</gene>
<sequence>MTHTRISIDDLSRCIANVQQQRSRIELVYKSHPRWPLPPMQATKVAYSSDLSGKSLYHPVETNSENESGYSSQPMPKPLKISVLDSSFNPLTLAHFALASSFLPISTQGQEGAQNNAYDARLLLLSVRNVDKALKPGDATYEQRLEMMMLLAEELEVVAANTTNTNTNTNNPGNDASGLRNVAVGIIDEPTFVKKSSTLRSALQNQLSSLLTSTPNRGSDSDNSNPMPYSEPQSFNPAKIGLGIGINHPEIQLHFLMGTDTLERLLAPRYYVPSSSTNVDATLAMHTALRSFFSLPPEGGDGSIVVCAGRDPSSFPSSTPATTTTNTATAVTTATSLLSASSTLDPAMHKRQNTDTIEDPEKIPFAEAYIASGVMKFIDLPSFEKSLSSSEVRKRRIERDDTWTSMVPSSICDYIKEKGLYL</sequence>
<dbReference type="Gene3D" id="3.40.50.620">
    <property type="entry name" value="HUPs"/>
    <property type="match status" value="1"/>
</dbReference>
<dbReference type="GO" id="GO:0000309">
    <property type="term" value="F:nicotinamide-nucleotide adenylyltransferase activity"/>
    <property type="evidence" value="ECO:0007669"/>
    <property type="project" value="TreeGrafter"/>
</dbReference>
<dbReference type="InParanoid" id="A0A286U9F9"/>
<reference evidence="2 3" key="1">
    <citation type="journal article" date="2017" name="Mol. Ecol.">
        <title>Comparative and population genomic landscape of Phellinus noxius: A hypervariable fungus causing root rot in trees.</title>
        <authorList>
            <person name="Chung C.L."/>
            <person name="Lee T.J."/>
            <person name="Akiba M."/>
            <person name="Lee H.H."/>
            <person name="Kuo T.H."/>
            <person name="Liu D."/>
            <person name="Ke H.M."/>
            <person name="Yokoi T."/>
            <person name="Roa M.B."/>
            <person name="Lu M.J."/>
            <person name="Chang Y.Y."/>
            <person name="Ann P.J."/>
            <person name="Tsai J.N."/>
            <person name="Chen C.Y."/>
            <person name="Tzean S.S."/>
            <person name="Ota Y."/>
            <person name="Hattori T."/>
            <person name="Sahashi N."/>
            <person name="Liou R.F."/>
            <person name="Kikuchi T."/>
            <person name="Tsai I.J."/>
        </authorList>
    </citation>
    <scope>NUCLEOTIDE SEQUENCE [LARGE SCALE GENOMIC DNA]</scope>
    <source>
        <strain evidence="2 3">FFPRI411160</strain>
    </source>
</reference>